<dbReference type="PANTHER" id="PTHR43289:SF33">
    <property type="entry name" value="SERINE_THREONINE KINASE 31"/>
    <property type="match status" value="1"/>
</dbReference>
<dbReference type="SMART" id="SM00220">
    <property type="entry name" value="S_TKc"/>
    <property type="match status" value="1"/>
</dbReference>
<name>A0A2W4Z5Y8_9CYAN</name>
<dbReference type="EMBL" id="QBMP01000127">
    <property type="protein sequence ID" value="PZO53705.1"/>
    <property type="molecule type" value="Genomic_DNA"/>
</dbReference>
<protein>
    <recommendedName>
        <fullName evidence="6">Protein kinase domain-containing protein</fullName>
    </recommendedName>
</protein>
<dbReference type="InterPro" id="IPR008271">
    <property type="entry name" value="Ser/Thr_kinase_AS"/>
</dbReference>
<dbReference type="PROSITE" id="PS00108">
    <property type="entry name" value="PROTEIN_KINASE_ST"/>
    <property type="match status" value="1"/>
</dbReference>
<dbReference type="GO" id="GO:0005524">
    <property type="term" value="F:ATP binding"/>
    <property type="evidence" value="ECO:0007669"/>
    <property type="project" value="UniProtKB-KW"/>
</dbReference>
<reference evidence="8" key="1">
    <citation type="submission" date="2018-04" db="EMBL/GenBank/DDBJ databases">
        <authorList>
            <person name="Cornet L."/>
        </authorList>
    </citation>
    <scope>NUCLEOTIDE SEQUENCE [LARGE SCALE GENOMIC DNA]</scope>
</reference>
<accession>A0A2W4Z5Y8</accession>
<organism evidence="7 8">
    <name type="scientific">Phormidesmis priestleyi</name>
    <dbReference type="NCBI Taxonomy" id="268141"/>
    <lineage>
        <taxon>Bacteria</taxon>
        <taxon>Bacillati</taxon>
        <taxon>Cyanobacteriota</taxon>
        <taxon>Cyanophyceae</taxon>
        <taxon>Leptolyngbyales</taxon>
        <taxon>Leptolyngbyaceae</taxon>
        <taxon>Phormidesmis</taxon>
    </lineage>
</organism>
<evidence type="ECO:0000256" key="3">
    <source>
        <dbReference type="ARBA" id="ARBA00022777"/>
    </source>
</evidence>
<dbReference type="Proteomes" id="UP000249794">
    <property type="component" value="Unassembled WGS sequence"/>
</dbReference>
<keyword evidence="2" id="KW-0547">Nucleotide-binding</keyword>
<dbReference type="PROSITE" id="PS50011">
    <property type="entry name" value="PROTEIN_KINASE_DOM"/>
    <property type="match status" value="1"/>
</dbReference>
<keyword evidence="5" id="KW-0472">Membrane</keyword>
<dbReference type="AlphaFoldDB" id="A0A2W4Z5Y8"/>
<feature type="transmembrane region" description="Helical" evidence="5">
    <location>
        <begin position="389"/>
        <end position="409"/>
    </location>
</feature>
<evidence type="ECO:0000256" key="1">
    <source>
        <dbReference type="ARBA" id="ARBA00022679"/>
    </source>
</evidence>
<dbReference type="PANTHER" id="PTHR43289">
    <property type="entry name" value="MITOGEN-ACTIVATED PROTEIN KINASE KINASE KINASE 20-RELATED"/>
    <property type="match status" value="1"/>
</dbReference>
<keyword evidence="5" id="KW-1133">Transmembrane helix</keyword>
<evidence type="ECO:0000313" key="7">
    <source>
        <dbReference type="EMBL" id="PZO53705.1"/>
    </source>
</evidence>
<dbReference type="InterPro" id="IPR011009">
    <property type="entry name" value="Kinase-like_dom_sf"/>
</dbReference>
<dbReference type="Gene3D" id="3.30.200.20">
    <property type="entry name" value="Phosphorylase Kinase, domain 1"/>
    <property type="match status" value="1"/>
</dbReference>
<dbReference type="InterPro" id="IPR000719">
    <property type="entry name" value="Prot_kinase_dom"/>
</dbReference>
<proteinExistence type="predicted"/>
<comment type="caution">
    <text evidence="7">The sequence shown here is derived from an EMBL/GenBank/DDBJ whole genome shotgun (WGS) entry which is preliminary data.</text>
</comment>
<keyword evidence="1" id="KW-0808">Transferase</keyword>
<evidence type="ECO:0000256" key="2">
    <source>
        <dbReference type="ARBA" id="ARBA00022741"/>
    </source>
</evidence>
<dbReference type="Gene3D" id="1.10.510.10">
    <property type="entry name" value="Transferase(Phosphotransferase) domain 1"/>
    <property type="match status" value="1"/>
</dbReference>
<evidence type="ECO:0000259" key="6">
    <source>
        <dbReference type="PROSITE" id="PS50011"/>
    </source>
</evidence>
<keyword evidence="4" id="KW-0067">ATP-binding</keyword>
<evidence type="ECO:0000313" key="8">
    <source>
        <dbReference type="Proteomes" id="UP000249794"/>
    </source>
</evidence>
<dbReference type="SUPFAM" id="SSF56112">
    <property type="entry name" value="Protein kinase-like (PK-like)"/>
    <property type="match status" value="1"/>
</dbReference>
<dbReference type="Pfam" id="PF00069">
    <property type="entry name" value="Pkinase"/>
    <property type="match status" value="1"/>
</dbReference>
<feature type="transmembrane region" description="Helical" evidence="5">
    <location>
        <begin position="362"/>
        <end position="383"/>
    </location>
</feature>
<dbReference type="GO" id="GO:0004674">
    <property type="term" value="F:protein serine/threonine kinase activity"/>
    <property type="evidence" value="ECO:0007669"/>
    <property type="project" value="TreeGrafter"/>
</dbReference>
<evidence type="ECO:0000256" key="5">
    <source>
        <dbReference type="SAM" id="Phobius"/>
    </source>
</evidence>
<sequence length="520" mass="57817">MATFSPHAAVSERLRDRYEILHSIGQPFGYQQLLAHDIQQQRRVVVKSLTIKENTPNGDIGCFEREISLLKSLNHPTIPRYIDSFSLDTTFDTAKADADQRSATPNSKERAKERVLVQAHGSGKILAGSDNAGQRYGESEIRAIAKQLLQGLVYLHSKGLVHRDIKPSNIIISAQPGELGQLSWLNLSSVQYVQAQRSDAMVGTYGFMPPEQVGGQATFASDLYSLGATLIYLVTGHPLGKLPRNGLKNGPKVYFACSTMQLSANFQAWLNWLIEPYVGDRPASAKQALSALNHLPFAMLKRRLLAPSRMQILPIPIKSLGQDADQPFFTQIRSAQKARSLELAIPPAGLKSARFRQALPPLTMGGVMLGTAFYLFSLLHFSLDTITSFSGIASLAAASLGFLGCSYSFRFLRSGCYVLTQALLRTIHVQLEADVLLVSYRYWLRSPTYIINTRRADIYNISALPDGGALRILTHQNRTQAPCDCYKLAVTDGALSHRDIRWLTSLLNEWRLNEWRQPHH</sequence>
<keyword evidence="3" id="KW-0418">Kinase</keyword>
<evidence type="ECO:0000256" key="4">
    <source>
        <dbReference type="ARBA" id="ARBA00022840"/>
    </source>
</evidence>
<reference evidence="7 8" key="2">
    <citation type="submission" date="2018-06" db="EMBL/GenBank/DDBJ databases">
        <title>Metagenomic assembly of (sub)arctic Cyanobacteria and their associated microbiome from non-axenic cultures.</title>
        <authorList>
            <person name="Baurain D."/>
        </authorList>
    </citation>
    <scope>NUCLEOTIDE SEQUENCE [LARGE SCALE GENOMIC DNA]</scope>
    <source>
        <strain evidence="7">ULC027bin1</strain>
    </source>
</reference>
<feature type="domain" description="Protein kinase" evidence="6">
    <location>
        <begin position="18"/>
        <end position="297"/>
    </location>
</feature>
<gene>
    <name evidence="7" type="ORF">DCF15_12590</name>
</gene>
<keyword evidence="5" id="KW-0812">Transmembrane</keyword>